<dbReference type="EMBL" id="BRYB01000941">
    <property type="protein sequence ID" value="GMI40523.1"/>
    <property type="molecule type" value="Genomic_DNA"/>
</dbReference>
<gene>
    <name evidence="2" type="ORF">TeGR_g9371</name>
</gene>
<proteinExistence type="predicted"/>
<evidence type="ECO:0000313" key="2">
    <source>
        <dbReference type="EMBL" id="GMI40523.1"/>
    </source>
</evidence>
<dbReference type="CDD" id="cd15482">
    <property type="entry name" value="Sialidase_non-viral"/>
    <property type="match status" value="1"/>
</dbReference>
<accession>A0ABQ6N5D6</accession>
<protein>
    <recommendedName>
        <fullName evidence="4">Galactose oxidase</fullName>
    </recommendedName>
</protein>
<reference evidence="2 3" key="1">
    <citation type="journal article" date="2023" name="Commun. Biol.">
        <title>Genome analysis of Parmales, the sister group of diatoms, reveals the evolutionary specialization of diatoms from phago-mixotrophs to photoautotrophs.</title>
        <authorList>
            <person name="Ban H."/>
            <person name="Sato S."/>
            <person name="Yoshikawa S."/>
            <person name="Yamada K."/>
            <person name="Nakamura Y."/>
            <person name="Ichinomiya M."/>
            <person name="Sato N."/>
            <person name="Blanc-Mathieu R."/>
            <person name="Endo H."/>
            <person name="Kuwata A."/>
            <person name="Ogata H."/>
        </authorList>
    </citation>
    <scope>NUCLEOTIDE SEQUENCE [LARGE SCALE GENOMIC DNA]</scope>
</reference>
<comment type="caution">
    <text evidence="2">The sequence shown here is derived from an EMBL/GenBank/DDBJ whole genome shotgun (WGS) entry which is preliminary data.</text>
</comment>
<keyword evidence="3" id="KW-1185">Reference proteome</keyword>
<dbReference type="Proteomes" id="UP001165060">
    <property type="component" value="Unassembled WGS sequence"/>
</dbReference>
<evidence type="ECO:0000313" key="3">
    <source>
        <dbReference type="Proteomes" id="UP001165060"/>
    </source>
</evidence>
<feature type="signal peptide" evidence="1">
    <location>
        <begin position="1"/>
        <end position="21"/>
    </location>
</feature>
<evidence type="ECO:0000256" key="1">
    <source>
        <dbReference type="SAM" id="SignalP"/>
    </source>
</evidence>
<feature type="chain" id="PRO_5045948823" description="Galactose oxidase" evidence="1">
    <location>
        <begin position="22"/>
        <end position="339"/>
    </location>
</feature>
<name>A0ABQ6N5D6_9STRA</name>
<dbReference type="InterPro" id="IPR015915">
    <property type="entry name" value="Kelch-typ_b-propeller"/>
</dbReference>
<evidence type="ECO:0008006" key="4">
    <source>
        <dbReference type="Google" id="ProtNLM"/>
    </source>
</evidence>
<sequence length="339" mass="36395">MLATAALLLLLLLVTLSTASASVLAGNWTELSDGPYSKREGLMGVEFKGALYMSGGRTNFGTGFSDEVWRSADFGTTWELVSSKTIPPRAYHVHLVVDDCQIITGGQTFFTFYNDVWKSCDAEGKVWEQVTDHAEFTPRAGLAATVTASGAIIVAGGCYNKNGNPAARSFRGDVWKSVDAGATWTLQSDAPGWVARSGPRLIESEAGRLLIIAGEIGFTDDTQLVDIWSSEDDGATWSLLTESPGFSPRSGHGVVVAPSGEILVVAGWPHLHDLWESVDGGKTFEQTSNAVWNCDSDDCGKFDFWPVVTGAGKLITLGGSGAYSTFGKLWRDTWEVEFA</sequence>
<dbReference type="SUPFAM" id="SSF117281">
    <property type="entry name" value="Kelch motif"/>
    <property type="match status" value="1"/>
</dbReference>
<keyword evidence="1" id="KW-0732">Signal</keyword>
<organism evidence="2 3">
    <name type="scientific">Tetraparma gracilis</name>
    <dbReference type="NCBI Taxonomy" id="2962635"/>
    <lineage>
        <taxon>Eukaryota</taxon>
        <taxon>Sar</taxon>
        <taxon>Stramenopiles</taxon>
        <taxon>Ochrophyta</taxon>
        <taxon>Bolidophyceae</taxon>
        <taxon>Parmales</taxon>
        <taxon>Triparmaceae</taxon>
        <taxon>Tetraparma</taxon>
    </lineage>
</organism>
<dbReference type="Gene3D" id="2.120.10.80">
    <property type="entry name" value="Kelch-type beta propeller"/>
    <property type="match status" value="2"/>
</dbReference>